<feature type="domain" description="RDD" evidence="8">
    <location>
        <begin position="96"/>
        <end position="226"/>
    </location>
</feature>
<evidence type="ECO:0000256" key="7">
    <source>
        <dbReference type="SAM" id="Phobius"/>
    </source>
</evidence>
<keyword evidence="2" id="KW-1003">Cell membrane</keyword>
<proteinExistence type="predicted"/>
<comment type="subcellular location">
    <subcellularLocation>
        <location evidence="1">Cell membrane</location>
        <topology evidence="1">Multi-pass membrane protein</topology>
    </subcellularLocation>
</comment>
<name>A0A561BRH9_9ACTN</name>
<dbReference type="OrthoDB" id="9793824at2"/>
<feature type="transmembrane region" description="Helical" evidence="7">
    <location>
        <begin position="111"/>
        <end position="131"/>
    </location>
</feature>
<dbReference type="RefSeq" id="WP_145806393.1">
    <property type="nucleotide sequence ID" value="NZ_VIVK01000001.1"/>
</dbReference>
<comment type="caution">
    <text evidence="9">The sequence shown here is derived from an EMBL/GenBank/DDBJ whole genome shotgun (WGS) entry which is preliminary data.</text>
</comment>
<evidence type="ECO:0000313" key="9">
    <source>
        <dbReference type="EMBL" id="TWD81507.1"/>
    </source>
</evidence>
<sequence>MSTPPLNPNDLPQDRPSYPGPSASGPSQPGGPSIPGQQAYPGQQAHPGQPGQLAHPGQPGGYGSGAAPAYNPSQPGYNPYGGMGGSGYNYAPPGTLAGWGSRVIASILDSLLALIPVGIALLVALTISGSMEQMSDGASTVLSVGYIAFFLVVIWNRIIRQGKTGQSIGKKIVGLKIVGADSGQLIGIGRTIARELCAGFFNYFCFLNSLWPLWDKQQQTWHDKVASDLVIKL</sequence>
<keyword evidence="4 7" id="KW-1133">Transmembrane helix</keyword>
<dbReference type="PANTHER" id="PTHR36115:SF6">
    <property type="entry name" value="PROLINE-RICH ANTIGEN HOMOLOG"/>
    <property type="match status" value="1"/>
</dbReference>
<gene>
    <name evidence="9" type="ORF">FB561_2623</name>
</gene>
<protein>
    <submittedName>
        <fullName evidence="9">Putative RDD family membrane protein YckC</fullName>
    </submittedName>
</protein>
<keyword evidence="3 7" id="KW-0812">Transmembrane</keyword>
<organism evidence="9 10">
    <name type="scientific">Kribbella amoyensis</name>
    <dbReference type="NCBI Taxonomy" id="996641"/>
    <lineage>
        <taxon>Bacteria</taxon>
        <taxon>Bacillati</taxon>
        <taxon>Actinomycetota</taxon>
        <taxon>Actinomycetes</taxon>
        <taxon>Propionibacteriales</taxon>
        <taxon>Kribbellaceae</taxon>
        <taxon>Kribbella</taxon>
    </lineage>
</organism>
<keyword evidence="10" id="KW-1185">Reference proteome</keyword>
<dbReference type="PANTHER" id="PTHR36115">
    <property type="entry name" value="PROLINE-RICH ANTIGEN HOMOLOG-RELATED"/>
    <property type="match status" value="1"/>
</dbReference>
<feature type="compositionally biased region" description="Low complexity" evidence="6">
    <location>
        <begin position="16"/>
        <end position="57"/>
    </location>
</feature>
<evidence type="ECO:0000256" key="6">
    <source>
        <dbReference type="SAM" id="MobiDB-lite"/>
    </source>
</evidence>
<reference evidence="9 10" key="1">
    <citation type="submission" date="2019-06" db="EMBL/GenBank/DDBJ databases">
        <title>Sequencing the genomes of 1000 actinobacteria strains.</title>
        <authorList>
            <person name="Klenk H.-P."/>
        </authorList>
    </citation>
    <scope>NUCLEOTIDE SEQUENCE [LARGE SCALE GENOMIC DNA]</scope>
    <source>
        <strain evidence="9 10">DSM 24683</strain>
    </source>
</reference>
<dbReference type="AlphaFoldDB" id="A0A561BRH9"/>
<evidence type="ECO:0000259" key="8">
    <source>
        <dbReference type="Pfam" id="PF06271"/>
    </source>
</evidence>
<evidence type="ECO:0000256" key="5">
    <source>
        <dbReference type="ARBA" id="ARBA00023136"/>
    </source>
</evidence>
<evidence type="ECO:0000256" key="4">
    <source>
        <dbReference type="ARBA" id="ARBA00022989"/>
    </source>
</evidence>
<accession>A0A561BRH9</accession>
<dbReference type="Pfam" id="PF06271">
    <property type="entry name" value="RDD"/>
    <property type="match status" value="1"/>
</dbReference>
<keyword evidence="5 7" id="KW-0472">Membrane</keyword>
<dbReference type="Proteomes" id="UP000318380">
    <property type="component" value="Unassembled WGS sequence"/>
</dbReference>
<dbReference type="GO" id="GO:0005886">
    <property type="term" value="C:plasma membrane"/>
    <property type="evidence" value="ECO:0007669"/>
    <property type="project" value="UniProtKB-SubCell"/>
</dbReference>
<feature type="region of interest" description="Disordered" evidence="6">
    <location>
        <begin position="1"/>
        <end position="70"/>
    </location>
</feature>
<dbReference type="EMBL" id="VIVK01000001">
    <property type="protein sequence ID" value="TWD81507.1"/>
    <property type="molecule type" value="Genomic_DNA"/>
</dbReference>
<dbReference type="InterPro" id="IPR010432">
    <property type="entry name" value="RDD"/>
</dbReference>
<dbReference type="InterPro" id="IPR051791">
    <property type="entry name" value="Pra-immunoreactive"/>
</dbReference>
<feature type="transmembrane region" description="Helical" evidence="7">
    <location>
        <begin position="137"/>
        <end position="155"/>
    </location>
</feature>
<evidence type="ECO:0000256" key="1">
    <source>
        <dbReference type="ARBA" id="ARBA00004651"/>
    </source>
</evidence>
<evidence type="ECO:0000256" key="2">
    <source>
        <dbReference type="ARBA" id="ARBA00022475"/>
    </source>
</evidence>
<evidence type="ECO:0000256" key="3">
    <source>
        <dbReference type="ARBA" id="ARBA00022692"/>
    </source>
</evidence>
<evidence type="ECO:0000313" key="10">
    <source>
        <dbReference type="Proteomes" id="UP000318380"/>
    </source>
</evidence>